<comment type="function">
    <text evidence="1">Potential calcium-dependent cell-adhesion protein. May be involved in the establishment and maintenance of specific neuronal connections in the brain.</text>
</comment>
<dbReference type="FunFam" id="2.60.40.60:FF:000018">
    <property type="entry name" value="Protocadherin gamma c3"/>
    <property type="match status" value="1"/>
</dbReference>
<reference evidence="14" key="2">
    <citation type="submission" date="2025-08" db="UniProtKB">
        <authorList>
            <consortium name="Ensembl"/>
        </authorList>
    </citation>
    <scope>IDENTIFICATION</scope>
</reference>
<dbReference type="PRINTS" id="PR00205">
    <property type="entry name" value="CADHERIN"/>
</dbReference>
<evidence type="ECO:0000256" key="10">
    <source>
        <dbReference type="ARBA" id="ARBA00023180"/>
    </source>
</evidence>
<accession>A0A670IK23</accession>
<evidence type="ECO:0000256" key="8">
    <source>
        <dbReference type="ARBA" id="ARBA00022989"/>
    </source>
</evidence>
<name>A0A670IK23_PODMU</name>
<keyword evidence="15" id="KW-1185">Reference proteome</keyword>
<evidence type="ECO:0000256" key="5">
    <source>
        <dbReference type="ARBA" id="ARBA00022737"/>
    </source>
</evidence>
<proteinExistence type="predicted"/>
<feature type="domain" description="Cadherin" evidence="13">
    <location>
        <begin position="255"/>
        <end position="359"/>
    </location>
</feature>
<keyword evidence="9" id="KW-0472">Membrane</keyword>
<reference evidence="14 15" key="1">
    <citation type="journal article" date="2019" name="Proc. Natl. Acad. Sci. U.S.A.">
        <title>Regulatory changes in pterin and carotenoid genes underlie balanced color polymorphisms in the wall lizard.</title>
        <authorList>
            <person name="Andrade P."/>
            <person name="Pinho C."/>
            <person name="Perez I de Lanuza G."/>
            <person name="Afonso S."/>
            <person name="Brejcha J."/>
            <person name="Rubin C.J."/>
            <person name="Wallerman O."/>
            <person name="Pereira P."/>
            <person name="Sabatino S.J."/>
            <person name="Bellati A."/>
            <person name="Pellitteri-Rosa D."/>
            <person name="Bosakova Z."/>
            <person name="Bunikis I."/>
            <person name="Carretero M.A."/>
            <person name="Feiner N."/>
            <person name="Marsik P."/>
            <person name="Pauperio F."/>
            <person name="Salvi D."/>
            <person name="Soler L."/>
            <person name="While G.M."/>
            <person name="Uller T."/>
            <person name="Font E."/>
            <person name="Andersson L."/>
            <person name="Carneiro M."/>
        </authorList>
    </citation>
    <scope>NUCLEOTIDE SEQUENCE</scope>
</reference>
<keyword evidence="5" id="KW-0677">Repeat</keyword>
<feature type="domain" description="Cadherin" evidence="13">
    <location>
        <begin position="367"/>
        <end position="464"/>
    </location>
</feature>
<dbReference type="Pfam" id="PF08266">
    <property type="entry name" value="Cadherin_2"/>
    <property type="match status" value="1"/>
</dbReference>
<dbReference type="FunFam" id="2.60.40.60:FF:000002">
    <property type="entry name" value="Protocadherin alpha 2"/>
    <property type="match status" value="1"/>
</dbReference>
<feature type="domain" description="Cadherin" evidence="13">
    <location>
        <begin position="465"/>
        <end position="574"/>
    </location>
</feature>
<dbReference type="CDD" id="cd11304">
    <property type="entry name" value="Cadherin_repeat"/>
    <property type="match status" value="5"/>
</dbReference>
<dbReference type="SUPFAM" id="SSF49313">
    <property type="entry name" value="Cadherin-like"/>
    <property type="match status" value="5"/>
</dbReference>
<dbReference type="Gene3D" id="2.60.40.60">
    <property type="entry name" value="Cadherins"/>
    <property type="match status" value="5"/>
</dbReference>
<evidence type="ECO:0000313" key="14">
    <source>
        <dbReference type="Ensembl" id="ENSPMRP00000011991.1"/>
    </source>
</evidence>
<evidence type="ECO:0000256" key="6">
    <source>
        <dbReference type="ARBA" id="ARBA00022837"/>
    </source>
</evidence>
<dbReference type="Proteomes" id="UP000472272">
    <property type="component" value="Chromosome 7"/>
</dbReference>
<evidence type="ECO:0000259" key="13">
    <source>
        <dbReference type="PROSITE" id="PS50268"/>
    </source>
</evidence>
<dbReference type="GO" id="GO:0005509">
    <property type="term" value="F:calcium ion binding"/>
    <property type="evidence" value="ECO:0007669"/>
    <property type="project" value="UniProtKB-UniRule"/>
</dbReference>
<feature type="domain" description="Cadherin" evidence="13">
    <location>
        <begin position="140"/>
        <end position="254"/>
    </location>
</feature>
<evidence type="ECO:0000256" key="12">
    <source>
        <dbReference type="SAM" id="MobiDB-lite"/>
    </source>
</evidence>
<evidence type="ECO:0000256" key="3">
    <source>
        <dbReference type="ARBA" id="ARBA00022692"/>
    </source>
</evidence>
<dbReference type="PANTHER" id="PTHR24028:SF234">
    <property type="entry name" value="PROTOCADHERIN GAMMA-A3"/>
    <property type="match status" value="1"/>
</dbReference>
<sequence length="602" mass="67293">MDVMEVKQAERTREITKRQVLFLFIFWSVFFCQVLSEQVQYSVPEEAEQGSFVGNLAKDLGLDVRELSKRKLGISSEKQFFDLNEQNGNLYVNERIDREEICGESSTCDLKLEVVAHNPLNIFHVNIFIQDINDNAPHFRNENIELKFSESTLPGTRFALGNAEDDDIGMNSLQNYQLSSTPYFKLEIQNSNDGGKYAELILLAELVLEKSLDREEQSAYDLLLIATDGGDPIRSGTLQIHIVVLDANDNAPVFSQPLYEVSVNENIPKWSTLLTVKATDMDEGINGDIKYSFQKITKRDSQMFLLNSTTGEIILIGNLDYEESSLYAFEIQAKDGGRLSDRSKVVISVTDLNDNAPELSVNFATNTILESSPSQTVIAILNVQDRDSGINGEITCSIPSNLPFQLKKSMDNFYSLVTDGALDREQVSVFNITVTVTDHGVPPLSAVTVITLHVLDTNDNPPLFEKTDYTFYFVENNQRGAMVSSLRANDIDWEENARITYSITDDQISDSRLSSYLSINSETGVIYAVTSFDYEEFRDIRFRVKAQDGGSPPLSSNVSVTLFILDQNDNAPQILYPSPPTDGSTGIELAPRSSEAGSYPTW</sequence>
<organism evidence="14 15">
    <name type="scientific">Podarcis muralis</name>
    <name type="common">Wall lizard</name>
    <name type="synonym">Lacerta muralis</name>
    <dbReference type="NCBI Taxonomy" id="64176"/>
    <lineage>
        <taxon>Eukaryota</taxon>
        <taxon>Metazoa</taxon>
        <taxon>Chordata</taxon>
        <taxon>Craniata</taxon>
        <taxon>Vertebrata</taxon>
        <taxon>Euteleostomi</taxon>
        <taxon>Lepidosauria</taxon>
        <taxon>Squamata</taxon>
        <taxon>Bifurcata</taxon>
        <taxon>Unidentata</taxon>
        <taxon>Episquamata</taxon>
        <taxon>Laterata</taxon>
        <taxon>Lacertibaenia</taxon>
        <taxon>Lacertidae</taxon>
        <taxon>Podarcis</taxon>
    </lineage>
</organism>
<keyword evidence="6 11" id="KW-0106">Calcium</keyword>
<keyword evidence="7" id="KW-0130">Cell adhesion</keyword>
<comment type="subcellular location">
    <subcellularLocation>
        <location evidence="2">Membrane</location>
        <topology evidence="2">Single-pass membrane protein</topology>
    </subcellularLocation>
</comment>
<dbReference type="AlphaFoldDB" id="A0A670IK23"/>
<dbReference type="InterPro" id="IPR020894">
    <property type="entry name" value="Cadherin_CS"/>
</dbReference>
<dbReference type="FunFam" id="2.60.40.60:FF:000006">
    <property type="entry name" value="Protocadherin alpha 2"/>
    <property type="match status" value="1"/>
</dbReference>
<keyword evidence="3" id="KW-0812">Transmembrane</keyword>
<dbReference type="PROSITE" id="PS00232">
    <property type="entry name" value="CADHERIN_1"/>
    <property type="match status" value="2"/>
</dbReference>
<dbReference type="InterPro" id="IPR015919">
    <property type="entry name" value="Cadherin-like_sf"/>
</dbReference>
<dbReference type="SMART" id="SM00112">
    <property type="entry name" value="CA"/>
    <property type="match status" value="5"/>
</dbReference>
<dbReference type="InterPro" id="IPR013164">
    <property type="entry name" value="Cadherin_N"/>
</dbReference>
<evidence type="ECO:0000256" key="4">
    <source>
        <dbReference type="ARBA" id="ARBA00022729"/>
    </source>
</evidence>
<dbReference type="Pfam" id="PF00028">
    <property type="entry name" value="Cadherin"/>
    <property type="match status" value="4"/>
</dbReference>
<dbReference type="GeneTree" id="ENSGT00940000159725"/>
<dbReference type="FunFam" id="2.60.40.60:FF:000129">
    <property type="entry name" value="protocadherin alpha-C2 isoform X1"/>
    <property type="match status" value="1"/>
</dbReference>
<evidence type="ECO:0000256" key="11">
    <source>
        <dbReference type="PROSITE-ProRule" id="PRU00043"/>
    </source>
</evidence>
<dbReference type="Ensembl" id="ENSPMRT00000012804.1">
    <property type="protein sequence ID" value="ENSPMRP00000011991.1"/>
    <property type="gene ID" value="ENSPMRG00000008015.1"/>
</dbReference>
<keyword evidence="10" id="KW-0325">Glycoprotein</keyword>
<dbReference type="InterPro" id="IPR050174">
    <property type="entry name" value="Protocadherin/Cadherin-CA"/>
</dbReference>
<evidence type="ECO:0000313" key="15">
    <source>
        <dbReference type="Proteomes" id="UP000472272"/>
    </source>
</evidence>
<protein>
    <recommendedName>
        <fullName evidence="13">Cadherin domain-containing protein</fullName>
    </recommendedName>
</protein>
<dbReference type="InterPro" id="IPR002126">
    <property type="entry name" value="Cadherin-like_dom"/>
</dbReference>
<keyword evidence="4" id="KW-0732">Signal</keyword>
<evidence type="ECO:0000256" key="2">
    <source>
        <dbReference type="ARBA" id="ARBA00004167"/>
    </source>
</evidence>
<dbReference type="GO" id="GO:0007156">
    <property type="term" value="P:homophilic cell adhesion via plasma membrane adhesion molecules"/>
    <property type="evidence" value="ECO:0007669"/>
    <property type="project" value="InterPro"/>
</dbReference>
<evidence type="ECO:0000256" key="1">
    <source>
        <dbReference type="ARBA" id="ARBA00003436"/>
    </source>
</evidence>
<dbReference type="GO" id="GO:0005886">
    <property type="term" value="C:plasma membrane"/>
    <property type="evidence" value="ECO:0007669"/>
    <property type="project" value="InterPro"/>
</dbReference>
<dbReference type="PANTHER" id="PTHR24028">
    <property type="entry name" value="CADHERIN-87A"/>
    <property type="match status" value="1"/>
</dbReference>
<dbReference type="PROSITE" id="PS50268">
    <property type="entry name" value="CADHERIN_2"/>
    <property type="match status" value="5"/>
</dbReference>
<feature type="domain" description="Cadherin" evidence="13">
    <location>
        <begin position="35"/>
        <end position="139"/>
    </location>
</feature>
<dbReference type="FunFam" id="2.60.40.60:FF:000001">
    <property type="entry name" value="Protocadherin alpha 2"/>
    <property type="match status" value="1"/>
</dbReference>
<keyword evidence="8" id="KW-1133">Transmembrane helix</keyword>
<feature type="region of interest" description="Disordered" evidence="12">
    <location>
        <begin position="577"/>
        <end position="602"/>
    </location>
</feature>
<evidence type="ECO:0000256" key="7">
    <source>
        <dbReference type="ARBA" id="ARBA00022889"/>
    </source>
</evidence>
<evidence type="ECO:0000256" key="9">
    <source>
        <dbReference type="ARBA" id="ARBA00023136"/>
    </source>
</evidence>
<reference evidence="14" key="3">
    <citation type="submission" date="2025-09" db="UniProtKB">
        <authorList>
            <consortium name="Ensembl"/>
        </authorList>
    </citation>
    <scope>IDENTIFICATION</scope>
</reference>
<dbReference type="OMA" id="LLGTWWE"/>